<dbReference type="PANTHER" id="PTHR46696">
    <property type="entry name" value="P450, PUTATIVE (EUROFUNG)-RELATED"/>
    <property type="match status" value="1"/>
</dbReference>
<keyword evidence="2" id="KW-0408">Iron</keyword>
<feature type="region of interest" description="Disordered" evidence="3">
    <location>
        <begin position="1"/>
        <end position="22"/>
    </location>
</feature>
<dbReference type="InterPro" id="IPR017972">
    <property type="entry name" value="Cyt_P450_CS"/>
</dbReference>
<dbReference type="InterPro" id="IPR001128">
    <property type="entry name" value="Cyt_P450"/>
</dbReference>
<dbReference type="InterPro" id="IPR002397">
    <property type="entry name" value="Cyt_P450_B"/>
</dbReference>
<evidence type="ECO:0000313" key="4">
    <source>
        <dbReference type="EMBL" id="MBP2329371.1"/>
    </source>
</evidence>
<dbReference type="InterPro" id="IPR036396">
    <property type="entry name" value="Cyt_P450_sf"/>
</dbReference>
<sequence length="405" mass="45113">MSAATTNDTTELPVLPGERSARCPFNPPAEYAQWREEEGLRRVNWNGHTVWAVNRYEDIKTAMTDPRISAEVLGILQGHGNHEGPNAPETFPRMDDPEHARLRRMLTKDFTVKRINAMRPQIEDMANDFIDKMIAKGQPADLVTDYALPIPSLVISLLLGVPYADHEFFQTISATLMKVTVSREEKAKASREFFGYLMELVARKEKEPGDDLISRLIREHVQTGELSRETAAMNGQILLFAGHETTANMIALGTAALLENPDAAATVRDTDDESVIANAVEELLRYLTVVHSLVARVAKEDVEIGGQLVRAGEGLIMNLPAGNWDPTFTDRPEILDLDRPARGHIAFGYGVHQCIGQTLARAELQIALPLLLRRLPGLKLAVPLEDLRFRSDMSIYGVHELPVTW</sequence>
<dbReference type="EMBL" id="JAGINW010000001">
    <property type="protein sequence ID" value="MBP2329371.1"/>
    <property type="molecule type" value="Genomic_DNA"/>
</dbReference>
<dbReference type="Pfam" id="PF00067">
    <property type="entry name" value="p450"/>
    <property type="match status" value="1"/>
</dbReference>
<evidence type="ECO:0000256" key="2">
    <source>
        <dbReference type="RuleBase" id="RU000461"/>
    </source>
</evidence>
<gene>
    <name evidence="4" type="ORF">JOF56_009756</name>
</gene>
<evidence type="ECO:0000256" key="1">
    <source>
        <dbReference type="ARBA" id="ARBA00010617"/>
    </source>
</evidence>
<dbReference type="Proteomes" id="UP001519332">
    <property type="component" value="Unassembled WGS sequence"/>
</dbReference>
<comment type="similarity">
    <text evidence="1 2">Belongs to the cytochrome P450 family.</text>
</comment>
<dbReference type="SUPFAM" id="SSF48264">
    <property type="entry name" value="Cytochrome P450"/>
    <property type="match status" value="1"/>
</dbReference>
<keyword evidence="2" id="KW-0503">Monooxygenase</keyword>
<name>A0ABS4TY96_9PSEU</name>
<organism evidence="4 5">
    <name type="scientific">Kibdelosporangium banguiense</name>
    <dbReference type="NCBI Taxonomy" id="1365924"/>
    <lineage>
        <taxon>Bacteria</taxon>
        <taxon>Bacillati</taxon>
        <taxon>Actinomycetota</taxon>
        <taxon>Actinomycetes</taxon>
        <taxon>Pseudonocardiales</taxon>
        <taxon>Pseudonocardiaceae</taxon>
        <taxon>Kibdelosporangium</taxon>
    </lineage>
</organism>
<proteinExistence type="inferred from homology"/>
<keyword evidence="2" id="KW-0349">Heme</keyword>
<keyword evidence="5" id="KW-1185">Reference proteome</keyword>
<dbReference type="PROSITE" id="PS00086">
    <property type="entry name" value="CYTOCHROME_P450"/>
    <property type="match status" value="1"/>
</dbReference>
<dbReference type="RefSeq" id="WP_209646177.1">
    <property type="nucleotide sequence ID" value="NZ_JAGINW010000001.1"/>
</dbReference>
<accession>A0ABS4TY96</accession>
<keyword evidence="2" id="KW-0479">Metal-binding</keyword>
<dbReference type="CDD" id="cd11030">
    <property type="entry name" value="CYP105-like"/>
    <property type="match status" value="1"/>
</dbReference>
<protein>
    <submittedName>
        <fullName evidence="4">Cytochrome P450</fullName>
    </submittedName>
</protein>
<dbReference type="PRINTS" id="PR00359">
    <property type="entry name" value="BP450"/>
</dbReference>
<feature type="compositionally biased region" description="Polar residues" evidence="3">
    <location>
        <begin position="1"/>
        <end position="10"/>
    </location>
</feature>
<dbReference type="PANTHER" id="PTHR46696:SF1">
    <property type="entry name" value="CYTOCHROME P450 YJIB-RELATED"/>
    <property type="match status" value="1"/>
</dbReference>
<evidence type="ECO:0000313" key="5">
    <source>
        <dbReference type="Proteomes" id="UP001519332"/>
    </source>
</evidence>
<comment type="caution">
    <text evidence="4">The sequence shown here is derived from an EMBL/GenBank/DDBJ whole genome shotgun (WGS) entry which is preliminary data.</text>
</comment>
<dbReference type="Gene3D" id="1.10.630.10">
    <property type="entry name" value="Cytochrome P450"/>
    <property type="match status" value="1"/>
</dbReference>
<keyword evidence="2" id="KW-0560">Oxidoreductase</keyword>
<reference evidence="4 5" key="1">
    <citation type="submission" date="2021-03" db="EMBL/GenBank/DDBJ databases">
        <title>Sequencing the genomes of 1000 actinobacteria strains.</title>
        <authorList>
            <person name="Klenk H.-P."/>
        </authorList>
    </citation>
    <scope>NUCLEOTIDE SEQUENCE [LARGE SCALE GENOMIC DNA]</scope>
    <source>
        <strain evidence="4 5">DSM 46670</strain>
    </source>
</reference>
<dbReference type="PRINTS" id="PR00385">
    <property type="entry name" value="P450"/>
</dbReference>
<evidence type="ECO:0000256" key="3">
    <source>
        <dbReference type="SAM" id="MobiDB-lite"/>
    </source>
</evidence>